<keyword evidence="3" id="KW-1185">Reference proteome</keyword>
<accession>A0ABN9BM81</accession>
<protein>
    <submittedName>
        <fullName evidence="2">Uncharacterized protein</fullName>
    </submittedName>
</protein>
<dbReference type="Proteomes" id="UP001162483">
    <property type="component" value="Unassembled WGS sequence"/>
</dbReference>
<comment type="caution">
    <text evidence="2">The sequence shown here is derived from an EMBL/GenBank/DDBJ whole genome shotgun (WGS) entry which is preliminary data.</text>
</comment>
<organism evidence="2 3">
    <name type="scientific">Staurois parvus</name>
    <dbReference type="NCBI Taxonomy" id="386267"/>
    <lineage>
        <taxon>Eukaryota</taxon>
        <taxon>Metazoa</taxon>
        <taxon>Chordata</taxon>
        <taxon>Craniata</taxon>
        <taxon>Vertebrata</taxon>
        <taxon>Euteleostomi</taxon>
        <taxon>Amphibia</taxon>
        <taxon>Batrachia</taxon>
        <taxon>Anura</taxon>
        <taxon>Neobatrachia</taxon>
        <taxon>Ranoidea</taxon>
        <taxon>Ranidae</taxon>
        <taxon>Staurois</taxon>
    </lineage>
</organism>
<dbReference type="EMBL" id="CATNWA010004835">
    <property type="protein sequence ID" value="CAI9548765.1"/>
    <property type="molecule type" value="Genomic_DNA"/>
</dbReference>
<feature type="region of interest" description="Disordered" evidence="1">
    <location>
        <begin position="13"/>
        <end position="61"/>
    </location>
</feature>
<name>A0ABN9BM81_9NEOB</name>
<evidence type="ECO:0000313" key="3">
    <source>
        <dbReference type="Proteomes" id="UP001162483"/>
    </source>
</evidence>
<proteinExistence type="predicted"/>
<gene>
    <name evidence="2" type="ORF">SPARVUS_LOCUS3220401</name>
</gene>
<reference evidence="2" key="1">
    <citation type="submission" date="2023-05" db="EMBL/GenBank/DDBJ databases">
        <authorList>
            <person name="Stuckert A."/>
        </authorList>
    </citation>
    <scope>NUCLEOTIDE SEQUENCE</scope>
</reference>
<evidence type="ECO:0000256" key="1">
    <source>
        <dbReference type="SAM" id="MobiDB-lite"/>
    </source>
</evidence>
<evidence type="ECO:0000313" key="2">
    <source>
        <dbReference type="EMBL" id="CAI9548765.1"/>
    </source>
</evidence>
<sequence>MKMTVSKIFKFAAGSGPRTSRHHRDRNTEAGCRHRPGGDGWGRCTGRIAGTKDKVSAAGNP</sequence>